<dbReference type="Proteomes" id="UP001526201">
    <property type="component" value="Unassembled WGS sequence"/>
</dbReference>
<sequence>MTSVITLQEVLPTSADPRVASENFAAEQLVAIVTMTGRSIAQLARHPDEREIALLPGTILQPVGSVAVDGLAKPVALLAEPGDAPRLPENSTALREAVRAQVANALTLLPVVVHSPGRFTPPQ</sequence>
<accession>A0ABT3CCI2</accession>
<comment type="caution">
    <text evidence="1">The sequence shown here is derived from an EMBL/GenBank/DDBJ whole genome shotgun (WGS) entry which is preliminary data.</text>
</comment>
<dbReference type="EMBL" id="JACKTY010000029">
    <property type="protein sequence ID" value="MCV7227127.1"/>
    <property type="molecule type" value="Genomic_DNA"/>
</dbReference>
<evidence type="ECO:0000313" key="1">
    <source>
        <dbReference type="EMBL" id="MCV7227127.1"/>
    </source>
</evidence>
<proteinExistence type="predicted"/>
<reference evidence="1 2" key="1">
    <citation type="journal article" date="2022" name="BMC Genomics">
        <title>Comparative genome analysis of mycobacteria focusing on tRNA and non-coding RNA.</title>
        <authorList>
            <person name="Behra P.R.K."/>
            <person name="Pettersson B.M.F."/>
            <person name="Ramesh M."/>
            <person name="Das S."/>
            <person name="Dasgupta S."/>
            <person name="Kirsebom L.A."/>
        </authorList>
    </citation>
    <scope>NUCLEOTIDE SEQUENCE [LARGE SCALE GENOMIC DNA]</scope>
    <source>
        <strain evidence="1 2">DSM 44078</strain>
    </source>
</reference>
<dbReference type="RefSeq" id="WP_264068053.1">
    <property type="nucleotide sequence ID" value="NZ_JACKTY010000029.1"/>
</dbReference>
<organism evidence="1 2">
    <name type="scientific">Mycolicibacterium komossense</name>
    <dbReference type="NCBI Taxonomy" id="1779"/>
    <lineage>
        <taxon>Bacteria</taxon>
        <taxon>Bacillati</taxon>
        <taxon>Actinomycetota</taxon>
        <taxon>Actinomycetes</taxon>
        <taxon>Mycobacteriales</taxon>
        <taxon>Mycobacteriaceae</taxon>
        <taxon>Mycolicibacterium</taxon>
    </lineage>
</organism>
<keyword evidence="2" id="KW-1185">Reference proteome</keyword>
<dbReference type="Gene3D" id="3.90.176.10">
    <property type="entry name" value="Toxin ADP-ribosyltransferase, Chain A, domain 1"/>
    <property type="match status" value="1"/>
</dbReference>
<protein>
    <submittedName>
        <fullName evidence="1">Uncharacterized protein</fullName>
    </submittedName>
</protein>
<gene>
    <name evidence="1" type="ORF">H7J73_13915</name>
</gene>
<name>A0ABT3CCI2_9MYCO</name>
<evidence type="ECO:0000313" key="2">
    <source>
        <dbReference type="Proteomes" id="UP001526201"/>
    </source>
</evidence>